<keyword evidence="6 10" id="KW-1133">Transmembrane helix</keyword>
<dbReference type="PANTHER" id="PTHR30065">
    <property type="entry name" value="FLAGELLAR BIOSYNTHETIC PROTEIN FLIR"/>
    <property type="match status" value="1"/>
</dbReference>
<gene>
    <name evidence="12" type="ORF">BKA21_002815</name>
    <name evidence="11" type="ORF">Col01nite_32070</name>
</gene>
<evidence type="ECO:0000256" key="5">
    <source>
        <dbReference type="ARBA" id="ARBA00022692"/>
    </source>
</evidence>
<name>A0A7Y9FH61_9CELL</name>
<feature type="transmembrane region" description="Helical" evidence="10">
    <location>
        <begin position="39"/>
        <end position="57"/>
    </location>
</feature>
<keyword evidence="8 10" id="KW-0975">Bacterial flagellum</keyword>
<evidence type="ECO:0000256" key="8">
    <source>
        <dbReference type="ARBA" id="ARBA00023143"/>
    </source>
</evidence>
<dbReference type="Proteomes" id="UP000618382">
    <property type="component" value="Unassembled WGS sequence"/>
</dbReference>
<comment type="function">
    <text evidence="1 10">Role in flagellar biosynthesis.</text>
</comment>
<evidence type="ECO:0000256" key="2">
    <source>
        <dbReference type="ARBA" id="ARBA00009772"/>
    </source>
</evidence>
<dbReference type="GO" id="GO:0009425">
    <property type="term" value="C:bacterial-type flagellum basal body"/>
    <property type="evidence" value="ECO:0007669"/>
    <property type="project" value="UniProtKB-SubCell"/>
</dbReference>
<keyword evidence="7 10" id="KW-0472">Membrane</keyword>
<proteinExistence type="inferred from homology"/>
<feature type="transmembrane region" description="Helical" evidence="10">
    <location>
        <begin position="12"/>
        <end position="32"/>
    </location>
</feature>
<keyword evidence="5 10" id="KW-0812">Transmembrane</keyword>
<dbReference type="InterPro" id="IPR002010">
    <property type="entry name" value="T3SS_IM_R"/>
</dbReference>
<keyword evidence="4 10" id="KW-1003">Cell membrane</keyword>
<comment type="caution">
    <text evidence="12">The sequence shown here is derived from an EMBL/GenBank/DDBJ whole genome shotgun (WGS) entry which is preliminary data.</text>
</comment>
<evidence type="ECO:0000313" key="12">
    <source>
        <dbReference type="EMBL" id="NYD87266.1"/>
    </source>
</evidence>
<feature type="transmembrane region" description="Helical" evidence="10">
    <location>
        <begin position="217"/>
        <end position="241"/>
    </location>
</feature>
<dbReference type="EMBL" id="BONN01000011">
    <property type="protein sequence ID" value="GIG34048.1"/>
    <property type="molecule type" value="Genomic_DNA"/>
</dbReference>
<dbReference type="PRINTS" id="PR00953">
    <property type="entry name" value="TYPE3IMRPROT"/>
</dbReference>
<evidence type="ECO:0000313" key="13">
    <source>
        <dbReference type="Proteomes" id="UP000577956"/>
    </source>
</evidence>
<dbReference type="AlphaFoldDB" id="A0A7Y9FH61"/>
<reference evidence="12 13" key="1">
    <citation type="submission" date="2020-07" db="EMBL/GenBank/DDBJ databases">
        <title>Sequencing the genomes of 1000 actinobacteria strains.</title>
        <authorList>
            <person name="Klenk H.-P."/>
        </authorList>
    </citation>
    <scope>NUCLEOTIDE SEQUENCE [LARGE SCALE GENOMIC DNA]</scope>
    <source>
        <strain evidence="12 13">DSM 24482</strain>
    </source>
</reference>
<dbReference type="GO" id="GO:0044780">
    <property type="term" value="P:bacterial-type flagellum assembly"/>
    <property type="evidence" value="ECO:0007669"/>
    <property type="project" value="UniProtKB-UniRule"/>
</dbReference>
<feature type="transmembrane region" description="Helical" evidence="10">
    <location>
        <begin position="69"/>
        <end position="93"/>
    </location>
</feature>
<protein>
    <recommendedName>
        <fullName evidence="3 9">Flagellar biosynthetic protein FliR</fullName>
    </recommendedName>
</protein>
<keyword evidence="12" id="KW-0969">Cilium</keyword>
<feature type="transmembrane region" description="Helical" evidence="10">
    <location>
        <begin position="129"/>
        <end position="152"/>
    </location>
</feature>
<evidence type="ECO:0000256" key="4">
    <source>
        <dbReference type="ARBA" id="ARBA00022475"/>
    </source>
</evidence>
<dbReference type="GO" id="GO:0006605">
    <property type="term" value="P:protein targeting"/>
    <property type="evidence" value="ECO:0007669"/>
    <property type="project" value="UniProtKB-UniRule"/>
</dbReference>
<reference evidence="11 14" key="2">
    <citation type="submission" date="2021-01" db="EMBL/GenBank/DDBJ databases">
        <title>Whole genome shotgun sequence of Cellulomonas oligotrophica NBRC 109435.</title>
        <authorList>
            <person name="Komaki H."/>
            <person name="Tamura T."/>
        </authorList>
    </citation>
    <scope>NUCLEOTIDE SEQUENCE [LARGE SCALE GENOMIC DNA]</scope>
    <source>
        <strain evidence="11 14">NBRC 109435</strain>
    </source>
</reference>
<dbReference type="EMBL" id="JACCBK010000001">
    <property type="protein sequence ID" value="NYD87266.1"/>
    <property type="molecule type" value="Genomic_DNA"/>
</dbReference>
<sequence length="257" mass="26162">MDFPGTALTLPLGAVETTMLVAVRIVAFLVIAPPFSQRAIPAGVKVALATGLALAVAPGMDQVEQASTAGFVGALVLQATIGAATGFLVYLLFSAVQAAGSLIDLFGGFQIAAAFDPLSMSSGAQFSRLYQLLAIVLLFASDGHHMVLTGLVRTFDALPLGLSFAPAELASTLTDGLTGMFVAALQIAGPLLVVLFLADVGLGLLTRVSPALNAFALGFPLKILLTLTLGGFAVLALPGVVSTLSGETLTLVPEVLR</sequence>
<dbReference type="NCBIfam" id="TIGR01400">
    <property type="entry name" value="fliR"/>
    <property type="match status" value="1"/>
</dbReference>
<evidence type="ECO:0000256" key="10">
    <source>
        <dbReference type="RuleBase" id="RU362071"/>
    </source>
</evidence>
<keyword evidence="14" id="KW-1185">Reference proteome</keyword>
<evidence type="ECO:0000256" key="6">
    <source>
        <dbReference type="ARBA" id="ARBA00022989"/>
    </source>
</evidence>
<evidence type="ECO:0000256" key="7">
    <source>
        <dbReference type="ARBA" id="ARBA00023136"/>
    </source>
</evidence>
<comment type="subcellular location">
    <subcellularLocation>
        <location evidence="10">Cell membrane</location>
        <topology evidence="10">Multi-pass membrane protein</topology>
    </subcellularLocation>
    <subcellularLocation>
        <location evidence="10">Bacterial flagellum basal body</location>
    </subcellularLocation>
</comment>
<accession>A0A7Y9FH61</accession>
<comment type="similarity">
    <text evidence="2 10">Belongs to the FliR/MopE/SpaR family.</text>
</comment>
<keyword evidence="12" id="KW-0282">Flagellum</keyword>
<organism evidence="12 13">
    <name type="scientific">Cellulomonas oligotrophica</name>
    <dbReference type="NCBI Taxonomy" id="931536"/>
    <lineage>
        <taxon>Bacteria</taxon>
        <taxon>Bacillati</taxon>
        <taxon>Actinomycetota</taxon>
        <taxon>Actinomycetes</taxon>
        <taxon>Micrococcales</taxon>
        <taxon>Cellulomonadaceae</taxon>
        <taxon>Cellulomonas</taxon>
    </lineage>
</organism>
<feature type="transmembrane region" description="Helical" evidence="10">
    <location>
        <begin position="181"/>
        <end position="205"/>
    </location>
</feature>
<evidence type="ECO:0000313" key="11">
    <source>
        <dbReference type="EMBL" id="GIG34048.1"/>
    </source>
</evidence>
<dbReference type="InterPro" id="IPR006303">
    <property type="entry name" value="FliR"/>
</dbReference>
<dbReference type="PANTHER" id="PTHR30065:SF1">
    <property type="entry name" value="SURFACE PRESENTATION OF ANTIGENS PROTEIN SPAR"/>
    <property type="match status" value="1"/>
</dbReference>
<evidence type="ECO:0000256" key="9">
    <source>
        <dbReference type="NCBIfam" id="TIGR01400"/>
    </source>
</evidence>
<evidence type="ECO:0000256" key="3">
    <source>
        <dbReference type="ARBA" id="ARBA00021717"/>
    </source>
</evidence>
<evidence type="ECO:0000256" key="1">
    <source>
        <dbReference type="ARBA" id="ARBA00002578"/>
    </source>
</evidence>
<keyword evidence="12" id="KW-0966">Cell projection</keyword>
<evidence type="ECO:0000313" key="14">
    <source>
        <dbReference type="Proteomes" id="UP000618382"/>
    </source>
</evidence>
<dbReference type="Proteomes" id="UP000577956">
    <property type="component" value="Unassembled WGS sequence"/>
</dbReference>
<dbReference type="Pfam" id="PF01311">
    <property type="entry name" value="Bac_export_1"/>
    <property type="match status" value="1"/>
</dbReference>
<dbReference type="GO" id="GO:0005886">
    <property type="term" value="C:plasma membrane"/>
    <property type="evidence" value="ECO:0007669"/>
    <property type="project" value="UniProtKB-SubCell"/>
</dbReference>